<dbReference type="Gene3D" id="2.60.40.10">
    <property type="entry name" value="Immunoglobulins"/>
    <property type="match status" value="1"/>
</dbReference>
<dbReference type="Pfam" id="PF02518">
    <property type="entry name" value="HATPase_c"/>
    <property type="match status" value="1"/>
</dbReference>
<dbReference type="SUPFAM" id="SSF55874">
    <property type="entry name" value="ATPase domain of HSP90 chaperone/DNA topoisomerase II/histidine kinase"/>
    <property type="match status" value="1"/>
</dbReference>
<dbReference type="InterPro" id="IPR003594">
    <property type="entry name" value="HATPase_dom"/>
</dbReference>
<feature type="region of interest" description="Disordered" evidence="9">
    <location>
        <begin position="1098"/>
        <end position="1121"/>
    </location>
</feature>
<dbReference type="InterPro" id="IPR005467">
    <property type="entry name" value="His_kinase_dom"/>
</dbReference>
<keyword evidence="6" id="KW-0067">ATP-binding</keyword>
<dbReference type="InterPro" id="IPR004358">
    <property type="entry name" value="Sig_transdc_His_kin-like_C"/>
</dbReference>
<evidence type="ECO:0000256" key="2">
    <source>
        <dbReference type="ARBA" id="ARBA00012438"/>
    </source>
</evidence>
<dbReference type="SUPFAM" id="SSF63829">
    <property type="entry name" value="Calcium-dependent phosphotriesterase"/>
    <property type="match status" value="2"/>
</dbReference>
<dbReference type="Proteomes" id="UP000617628">
    <property type="component" value="Unassembled WGS sequence"/>
</dbReference>
<dbReference type="EC" id="2.7.13.3" evidence="2"/>
<keyword evidence="8" id="KW-0175">Coiled coil</keyword>
<feature type="chain" id="PRO_5038063481" description="histidine kinase" evidence="11">
    <location>
        <begin position="21"/>
        <end position="1121"/>
    </location>
</feature>
<evidence type="ECO:0000313" key="13">
    <source>
        <dbReference type="EMBL" id="MBK1878548.1"/>
    </source>
</evidence>
<keyword evidence="10" id="KW-0472">Membrane</keyword>
<organism evidence="13 14">
    <name type="scientific">Pelagicoccus mobilis</name>
    <dbReference type="NCBI Taxonomy" id="415221"/>
    <lineage>
        <taxon>Bacteria</taxon>
        <taxon>Pseudomonadati</taxon>
        <taxon>Verrucomicrobiota</taxon>
        <taxon>Opitutia</taxon>
        <taxon>Puniceicoccales</taxon>
        <taxon>Pelagicoccaceae</taxon>
        <taxon>Pelagicoccus</taxon>
    </lineage>
</organism>
<dbReference type="Gene3D" id="2.130.10.10">
    <property type="entry name" value="YVTN repeat-like/Quinoprotein amine dehydrogenase"/>
    <property type="match status" value="2"/>
</dbReference>
<dbReference type="GO" id="GO:0005524">
    <property type="term" value="F:ATP binding"/>
    <property type="evidence" value="ECO:0007669"/>
    <property type="project" value="UniProtKB-KW"/>
</dbReference>
<gene>
    <name evidence="13" type="ORF">JIN87_16830</name>
</gene>
<evidence type="ECO:0000256" key="6">
    <source>
        <dbReference type="ARBA" id="ARBA00022840"/>
    </source>
</evidence>
<keyword evidence="5" id="KW-0418">Kinase</keyword>
<feature type="transmembrane region" description="Helical" evidence="10">
    <location>
        <begin position="757"/>
        <end position="777"/>
    </location>
</feature>
<sequence length="1121" mass="125204">MKLIPLVTVSIALFASHISAAPSSQPLNAPLNLAGILPYEIFDEKDIGGSSQGNFITSAPDGRLFYCNEAGVHIYDGSSWNIIYQTSNTRNSIRSLIWTESGLYAASQGNFGRFEGSIEHGVVFTPIEAESLQTVENEFFATAHNIGDELFFIGEQSVIQHNLANAKTRVHKLDTWTKGSIVKNNSLFVATEDEGLLKFKNGDFTVVPSFTGFTGRDVIVKFSHSPHVGIVFLTQSGKIYKTEPFAPLSSYSPFNYNPAEDPTDICQLKDGLIALSISGKGIDIIDQHGKLRHTLHKPIDYRWAGAGQLHSDRYGTLWTLTDNSIAKILIDSALTSIDQRIRPNLFYPTIKEANGIPYLNNQSTVLEPRFNTNGELETFESILTGEELSSSAILPTNDGLYLFADEGIFLHTRKGLKKLSTITGIERAHPFHSDPSKILAISPKQVMVLQRRGNKLVQLAASPARSDFVNRIACTSSDHFWIEYGMGKLQKIQYKNGELQITLYDESKGLPTDWITVWQHGDDVLFAERTGIYQYDPNSDSFERSNILDSYFPRETGPYHRVRTDPSGNIWVSYDNFNYILWKQDDGTYTKDAESLAPLDELFINHFSFLSNGDAILLTAYQMFHVRLEKLDRKFQSTPPPPILTRTTNIDGTRSFYTNLGSTEETPIFDFSSNIRNLVFEFSNPRSATLKQPRFSFFLEGLSEEWSKWSVSNQFTFPRLAHGDYQLKVKTRSGGSKQETEITIPFHIEPKATATPLAYLLYLFIAGGVVHFGYYRFTKRLHDRNAKLESMVTERTKTIESKNQELEQNTLDLTQALEELRNAQDTIISTSRKAGMAEVATNVLHNVGNVLNSINVGILTLSERLELERVTKLSRVSDLINDNKENLPEFLTDDPKGKAIPAYLTQLSNVLLDDFSHYQVEVDCIHENIEHIKKIIATQQTHAKTVEVLQTVNLPELIESAIDLIIGDLEHSLYEINTDFESNLEIVSDKHSILQMVTNFIKNAKESIQEQQTPLGLISVSAKTDEDPNFVRIQISDNGVGISESNLRKIFTHGFTTKKDGHGFGMHSCANAAKVLGGSLQIHSEGVGKGATVTVTLPVSPKNKKTSRTSSGTKATPIPLA</sequence>
<evidence type="ECO:0000313" key="14">
    <source>
        <dbReference type="Proteomes" id="UP000617628"/>
    </source>
</evidence>
<dbReference type="InterPro" id="IPR015943">
    <property type="entry name" value="WD40/YVTN_repeat-like_dom_sf"/>
</dbReference>
<dbReference type="SMART" id="SM00387">
    <property type="entry name" value="HATPase_c"/>
    <property type="match status" value="1"/>
</dbReference>
<comment type="catalytic activity">
    <reaction evidence="1">
        <text>ATP + protein L-histidine = ADP + protein N-phospho-L-histidine.</text>
        <dbReference type="EC" id="2.7.13.3"/>
    </reaction>
</comment>
<protein>
    <recommendedName>
        <fullName evidence="2">histidine kinase</fullName>
        <ecNumber evidence="2">2.7.13.3</ecNumber>
    </recommendedName>
</protein>
<keyword evidence="10" id="KW-0812">Transmembrane</keyword>
<evidence type="ECO:0000256" key="10">
    <source>
        <dbReference type="SAM" id="Phobius"/>
    </source>
</evidence>
<dbReference type="PANTHER" id="PTHR43065:SF46">
    <property type="entry name" value="C4-DICARBOXYLATE TRANSPORT SENSOR PROTEIN DCTB"/>
    <property type="match status" value="1"/>
</dbReference>
<evidence type="ECO:0000256" key="1">
    <source>
        <dbReference type="ARBA" id="ARBA00000085"/>
    </source>
</evidence>
<evidence type="ECO:0000256" key="7">
    <source>
        <dbReference type="ARBA" id="ARBA00023012"/>
    </source>
</evidence>
<dbReference type="RefSeq" id="WP_200356760.1">
    <property type="nucleotide sequence ID" value="NZ_JAENIL010000032.1"/>
</dbReference>
<dbReference type="InterPro" id="IPR013783">
    <property type="entry name" value="Ig-like_fold"/>
</dbReference>
<dbReference type="AlphaFoldDB" id="A0A934RY88"/>
<evidence type="ECO:0000256" key="4">
    <source>
        <dbReference type="ARBA" id="ARBA00022741"/>
    </source>
</evidence>
<dbReference type="PROSITE" id="PS50109">
    <property type="entry name" value="HIS_KIN"/>
    <property type="match status" value="1"/>
</dbReference>
<dbReference type="PRINTS" id="PR00344">
    <property type="entry name" value="BCTRLSENSOR"/>
</dbReference>
<evidence type="ECO:0000256" key="11">
    <source>
        <dbReference type="SAM" id="SignalP"/>
    </source>
</evidence>
<dbReference type="PANTHER" id="PTHR43065">
    <property type="entry name" value="SENSOR HISTIDINE KINASE"/>
    <property type="match status" value="1"/>
</dbReference>
<evidence type="ECO:0000256" key="8">
    <source>
        <dbReference type="SAM" id="Coils"/>
    </source>
</evidence>
<reference evidence="13" key="1">
    <citation type="submission" date="2021-01" db="EMBL/GenBank/DDBJ databases">
        <title>Modified the classification status of verrucomicrobia.</title>
        <authorList>
            <person name="Feng X."/>
        </authorList>
    </citation>
    <scope>NUCLEOTIDE SEQUENCE</scope>
    <source>
        <strain evidence="13">KCTC 13126</strain>
    </source>
</reference>
<evidence type="ECO:0000256" key="3">
    <source>
        <dbReference type="ARBA" id="ARBA00022679"/>
    </source>
</evidence>
<dbReference type="EMBL" id="JAENIL010000032">
    <property type="protein sequence ID" value="MBK1878548.1"/>
    <property type="molecule type" value="Genomic_DNA"/>
</dbReference>
<feature type="coiled-coil region" evidence="8">
    <location>
        <begin position="799"/>
        <end position="833"/>
    </location>
</feature>
<keyword evidence="3" id="KW-0808">Transferase</keyword>
<dbReference type="GO" id="GO:0004673">
    <property type="term" value="F:protein histidine kinase activity"/>
    <property type="evidence" value="ECO:0007669"/>
    <property type="project" value="UniProtKB-EC"/>
</dbReference>
<feature type="domain" description="Histidine kinase" evidence="12">
    <location>
        <begin position="925"/>
        <end position="1101"/>
    </location>
</feature>
<dbReference type="Pfam" id="PF07495">
    <property type="entry name" value="Y_Y_Y"/>
    <property type="match status" value="1"/>
</dbReference>
<keyword evidence="11" id="KW-0732">Signal</keyword>
<evidence type="ECO:0000259" key="12">
    <source>
        <dbReference type="PROSITE" id="PS50109"/>
    </source>
</evidence>
<evidence type="ECO:0000256" key="5">
    <source>
        <dbReference type="ARBA" id="ARBA00022777"/>
    </source>
</evidence>
<keyword evidence="7" id="KW-0902">Two-component regulatory system</keyword>
<proteinExistence type="predicted"/>
<keyword evidence="14" id="KW-1185">Reference proteome</keyword>
<feature type="signal peptide" evidence="11">
    <location>
        <begin position="1"/>
        <end position="20"/>
    </location>
</feature>
<keyword evidence="4" id="KW-0547">Nucleotide-binding</keyword>
<dbReference type="GO" id="GO:0000160">
    <property type="term" value="P:phosphorelay signal transduction system"/>
    <property type="evidence" value="ECO:0007669"/>
    <property type="project" value="UniProtKB-KW"/>
</dbReference>
<dbReference type="InterPro" id="IPR011123">
    <property type="entry name" value="Y_Y_Y"/>
</dbReference>
<dbReference type="InterPro" id="IPR036890">
    <property type="entry name" value="HATPase_C_sf"/>
</dbReference>
<accession>A0A934RY88</accession>
<evidence type="ECO:0000256" key="9">
    <source>
        <dbReference type="SAM" id="MobiDB-lite"/>
    </source>
</evidence>
<keyword evidence="10" id="KW-1133">Transmembrane helix</keyword>
<dbReference type="Gene3D" id="3.30.565.10">
    <property type="entry name" value="Histidine kinase-like ATPase, C-terminal domain"/>
    <property type="match status" value="1"/>
</dbReference>
<comment type="caution">
    <text evidence="13">The sequence shown here is derived from an EMBL/GenBank/DDBJ whole genome shotgun (WGS) entry which is preliminary data.</text>
</comment>
<name>A0A934RY88_9BACT</name>